<reference evidence="2 3" key="1">
    <citation type="journal article" date="2021" name="J. Hered.">
        <title>A chromosome-level genome assembly of the parasitoid wasp, Cotesia glomerata (Hymenoptera: Braconidae).</title>
        <authorList>
            <person name="Pinto B.J."/>
            <person name="Weis J.J."/>
            <person name="Gamble T."/>
            <person name="Ode P.J."/>
            <person name="Paul R."/>
            <person name="Zaspel J.M."/>
        </authorList>
    </citation>
    <scope>NUCLEOTIDE SEQUENCE [LARGE SCALE GENOMIC DNA]</scope>
    <source>
        <strain evidence="2">CgM1</strain>
    </source>
</reference>
<comment type="caution">
    <text evidence="2">The sequence shown here is derived from an EMBL/GenBank/DDBJ whole genome shotgun (WGS) entry which is preliminary data.</text>
</comment>
<dbReference type="Proteomes" id="UP000826195">
    <property type="component" value="Unassembled WGS sequence"/>
</dbReference>
<organism evidence="2 3">
    <name type="scientific">Cotesia glomerata</name>
    <name type="common">Lepidopteran parasitic wasp</name>
    <name type="synonym">Apanteles glomeratus</name>
    <dbReference type="NCBI Taxonomy" id="32391"/>
    <lineage>
        <taxon>Eukaryota</taxon>
        <taxon>Metazoa</taxon>
        <taxon>Ecdysozoa</taxon>
        <taxon>Arthropoda</taxon>
        <taxon>Hexapoda</taxon>
        <taxon>Insecta</taxon>
        <taxon>Pterygota</taxon>
        <taxon>Neoptera</taxon>
        <taxon>Endopterygota</taxon>
        <taxon>Hymenoptera</taxon>
        <taxon>Apocrita</taxon>
        <taxon>Ichneumonoidea</taxon>
        <taxon>Braconidae</taxon>
        <taxon>Microgastrinae</taxon>
        <taxon>Cotesia</taxon>
    </lineage>
</organism>
<keyword evidence="3" id="KW-1185">Reference proteome</keyword>
<dbReference type="EMBL" id="JAHXZJ010000374">
    <property type="protein sequence ID" value="KAH0560809.1"/>
    <property type="molecule type" value="Genomic_DNA"/>
</dbReference>
<feature type="compositionally biased region" description="Polar residues" evidence="1">
    <location>
        <begin position="137"/>
        <end position="150"/>
    </location>
</feature>
<name>A0AAV7IYA8_COTGL</name>
<evidence type="ECO:0000256" key="1">
    <source>
        <dbReference type="SAM" id="MobiDB-lite"/>
    </source>
</evidence>
<sequence>MTVGSCSKDHICGSNVATVKGQQYLMHIKDLKPCHEGSLQVKDHQEPQVIEPIETTEEPDENARVTRSRTKRGRIGRIRIDDGAVEDQRISIRSSKSRGSSEERPPCPHRYYNRKSQRSTSSTHSTTLRKNVGAIRLSQSRSTSVEGPQQTKRKNQTRIQDEETSTTEDLNRRKPNAARKDPDSTSPRAVRSNQPWFRMDSC</sequence>
<evidence type="ECO:0000313" key="2">
    <source>
        <dbReference type="EMBL" id="KAH0560809.1"/>
    </source>
</evidence>
<gene>
    <name evidence="2" type="ORF">KQX54_008755</name>
</gene>
<protein>
    <submittedName>
        <fullName evidence="2">Uncharacterized protein</fullName>
    </submittedName>
</protein>
<evidence type="ECO:0000313" key="3">
    <source>
        <dbReference type="Proteomes" id="UP000826195"/>
    </source>
</evidence>
<accession>A0AAV7IYA8</accession>
<proteinExistence type="predicted"/>
<feature type="region of interest" description="Disordered" evidence="1">
    <location>
        <begin position="86"/>
        <end position="202"/>
    </location>
</feature>
<feature type="compositionally biased region" description="Polar residues" evidence="1">
    <location>
        <begin position="184"/>
        <end position="195"/>
    </location>
</feature>
<dbReference type="AlphaFoldDB" id="A0AAV7IYA8"/>